<dbReference type="OrthoDB" id="5185462at2"/>
<gene>
    <name evidence="2" type="ORF">EYE42_14595</name>
</gene>
<name>A0A4Q9FXC0_9RHOB</name>
<sequence>MLRKFRNQSEDQMQRQIRAATERHGAELHEKVRIADIIDINALDLRSLGTYALQAHFDFVLIDEDYEAVVAIEFDGPGHNPANDSKKDSICLQADLPLIRVYGFEQVRDINEITITRYLVELVFHARAFLRMKEEGVIARDEPFMLSGFLKADAKHIFDSEFDFVANANGKLTRALQRGGLASEPLPHLSISRITLRAPDGRIRSFVSINSSKGAIVGSASLRVTLSSPGFLSNIGTIAAEIAEFANGMAADDLLENIRLISDGFGHVVTSADEVLAEIRTLGPLGYTLVMGGGGSRTTADLMGAFAQGKGGKLF</sequence>
<organism evidence="2 3">
    <name type="scientific">Paracoccus subflavus</name>
    <dbReference type="NCBI Taxonomy" id="2528244"/>
    <lineage>
        <taxon>Bacteria</taxon>
        <taxon>Pseudomonadati</taxon>
        <taxon>Pseudomonadota</taxon>
        <taxon>Alphaproteobacteria</taxon>
        <taxon>Rhodobacterales</taxon>
        <taxon>Paracoccaceae</taxon>
        <taxon>Paracoccus</taxon>
    </lineage>
</organism>
<keyword evidence="3" id="KW-1185">Reference proteome</keyword>
<dbReference type="Proteomes" id="UP000293520">
    <property type="component" value="Unassembled WGS sequence"/>
</dbReference>
<reference evidence="2 3" key="1">
    <citation type="submission" date="2019-02" db="EMBL/GenBank/DDBJ databases">
        <title>Paracoccus subflavus sp. nov., isolated from marine sediment of the Pacific Ocean.</title>
        <authorList>
            <person name="Zhang G."/>
        </authorList>
    </citation>
    <scope>NUCLEOTIDE SEQUENCE [LARGE SCALE GENOMIC DNA]</scope>
    <source>
        <strain evidence="2 3">GY0581</strain>
    </source>
</reference>
<feature type="domain" description="DUF2726" evidence="1">
    <location>
        <begin position="7"/>
        <end position="101"/>
    </location>
</feature>
<dbReference type="EMBL" id="SISK01000014">
    <property type="protein sequence ID" value="TBN37255.1"/>
    <property type="molecule type" value="Genomic_DNA"/>
</dbReference>
<accession>A0A4Q9FXC0</accession>
<evidence type="ECO:0000259" key="1">
    <source>
        <dbReference type="Pfam" id="PF10881"/>
    </source>
</evidence>
<dbReference type="InterPro" id="IPR024402">
    <property type="entry name" value="DUF2726"/>
</dbReference>
<dbReference type="RefSeq" id="WP_130992053.1">
    <property type="nucleotide sequence ID" value="NZ_SISK01000014.1"/>
</dbReference>
<dbReference type="Pfam" id="PF10881">
    <property type="entry name" value="DUF2726"/>
    <property type="match status" value="1"/>
</dbReference>
<dbReference type="AlphaFoldDB" id="A0A4Q9FXC0"/>
<proteinExistence type="predicted"/>
<comment type="caution">
    <text evidence="2">The sequence shown here is derived from an EMBL/GenBank/DDBJ whole genome shotgun (WGS) entry which is preliminary data.</text>
</comment>
<evidence type="ECO:0000313" key="2">
    <source>
        <dbReference type="EMBL" id="TBN37255.1"/>
    </source>
</evidence>
<evidence type="ECO:0000313" key="3">
    <source>
        <dbReference type="Proteomes" id="UP000293520"/>
    </source>
</evidence>
<protein>
    <submittedName>
        <fullName evidence="2">DUF2726 domain-containing protein</fullName>
    </submittedName>
</protein>